<accession>A0A927FYW1</accession>
<gene>
    <name evidence="2" type="ORF">IC608_17355</name>
</gene>
<keyword evidence="3" id="KW-1185">Reference proteome</keyword>
<protein>
    <submittedName>
        <fullName evidence="2">DUF1858 domain-containing protein</fullName>
    </submittedName>
</protein>
<evidence type="ECO:0000313" key="2">
    <source>
        <dbReference type="EMBL" id="MBD8067239.1"/>
    </source>
</evidence>
<dbReference type="AlphaFoldDB" id="A0A927FYW1"/>
<dbReference type="Gene3D" id="1.10.3910.10">
    <property type="entry name" value="SP0561-like"/>
    <property type="match status" value="1"/>
</dbReference>
<evidence type="ECO:0000313" key="3">
    <source>
        <dbReference type="Proteomes" id="UP000654108"/>
    </source>
</evidence>
<dbReference type="Pfam" id="PF08984">
    <property type="entry name" value="DUF1858"/>
    <property type="match status" value="1"/>
</dbReference>
<dbReference type="InterPro" id="IPR015077">
    <property type="entry name" value="DUF1858"/>
</dbReference>
<evidence type="ECO:0000259" key="1">
    <source>
        <dbReference type="Pfam" id="PF08984"/>
    </source>
</evidence>
<dbReference type="InterPro" id="IPR023883">
    <property type="entry name" value="CHP03980_redox-disulphide"/>
</dbReference>
<reference evidence="2" key="1">
    <citation type="submission" date="2020-09" db="EMBL/GenBank/DDBJ databases">
        <title>Genome seq and assembly of Devosia sp.</title>
        <authorList>
            <person name="Chhetri G."/>
        </authorList>
    </citation>
    <scope>NUCLEOTIDE SEQUENCE</scope>
    <source>
        <strain evidence="2">PTR5</strain>
    </source>
</reference>
<dbReference type="EMBL" id="JACYFU010000006">
    <property type="protein sequence ID" value="MBD8067239.1"/>
    <property type="molecule type" value="Genomic_DNA"/>
</dbReference>
<organism evidence="2 3">
    <name type="scientific">Devosia oryzisoli</name>
    <dbReference type="NCBI Taxonomy" id="2774138"/>
    <lineage>
        <taxon>Bacteria</taxon>
        <taxon>Pseudomonadati</taxon>
        <taxon>Pseudomonadota</taxon>
        <taxon>Alphaproteobacteria</taxon>
        <taxon>Hyphomicrobiales</taxon>
        <taxon>Devosiaceae</taxon>
        <taxon>Devosia</taxon>
    </lineage>
</organism>
<feature type="domain" description="DUF1858" evidence="1">
    <location>
        <begin position="9"/>
        <end position="56"/>
    </location>
</feature>
<dbReference type="SUPFAM" id="SSF140683">
    <property type="entry name" value="SP0561-like"/>
    <property type="match status" value="1"/>
</dbReference>
<name>A0A927FYW1_9HYPH</name>
<dbReference type="PANTHER" id="PTHR39341">
    <property type="entry name" value="BSL7085 PROTEIN"/>
    <property type="match status" value="1"/>
</dbReference>
<sequence length="78" mass="8790">MCTEFDTLSVKQIMDRWPATVGVFLEHGMRCVGCPIGPFHTLEDAAREHGRSLKHLQAELAYVIGLEQPRHDTVADEQ</sequence>
<dbReference type="PANTHER" id="PTHR39341:SF1">
    <property type="entry name" value="DUF1858 DOMAIN-CONTAINING PROTEIN"/>
    <property type="match status" value="1"/>
</dbReference>
<comment type="caution">
    <text evidence="2">The sequence shown here is derived from an EMBL/GenBank/DDBJ whole genome shotgun (WGS) entry which is preliminary data.</text>
</comment>
<dbReference type="NCBIfam" id="TIGR03980">
    <property type="entry name" value="prismane_assoc"/>
    <property type="match status" value="1"/>
</dbReference>
<dbReference type="RefSeq" id="WP_191778131.1">
    <property type="nucleotide sequence ID" value="NZ_JACYFU010000006.1"/>
</dbReference>
<dbReference type="Proteomes" id="UP000654108">
    <property type="component" value="Unassembled WGS sequence"/>
</dbReference>
<dbReference type="InterPro" id="IPR038062">
    <property type="entry name" value="ScdA-like_N_sf"/>
</dbReference>
<proteinExistence type="predicted"/>